<proteinExistence type="predicted"/>
<protein>
    <submittedName>
        <fullName evidence="1">Uncharacterized protein</fullName>
    </submittedName>
</protein>
<evidence type="ECO:0000313" key="2">
    <source>
        <dbReference type="Proteomes" id="UP001184861"/>
    </source>
</evidence>
<accession>A0AAE3YBY6</accession>
<evidence type="ECO:0000313" key="1">
    <source>
        <dbReference type="EMBL" id="MDR6527336.1"/>
    </source>
</evidence>
<reference evidence="1" key="1">
    <citation type="submission" date="2023-07" db="EMBL/GenBank/DDBJ databases">
        <title>Sorghum-associated microbial communities from plants grown in Nebraska, USA.</title>
        <authorList>
            <person name="Schachtman D."/>
        </authorList>
    </citation>
    <scope>NUCLEOTIDE SEQUENCE</scope>
    <source>
        <strain evidence="1">DS2360</strain>
    </source>
</reference>
<dbReference type="Proteomes" id="UP001184861">
    <property type="component" value="Unassembled WGS sequence"/>
</dbReference>
<organism evidence="1 2">
    <name type="scientific">Chryseobacterium rhizosphaerae</name>
    <dbReference type="NCBI Taxonomy" id="395937"/>
    <lineage>
        <taxon>Bacteria</taxon>
        <taxon>Pseudomonadati</taxon>
        <taxon>Bacteroidota</taxon>
        <taxon>Flavobacteriia</taxon>
        <taxon>Flavobacteriales</taxon>
        <taxon>Weeksellaceae</taxon>
        <taxon>Chryseobacterium group</taxon>
        <taxon>Chryseobacterium</taxon>
    </lineage>
</organism>
<dbReference type="InterPro" id="IPR046525">
    <property type="entry name" value="DUF6702"/>
</dbReference>
<dbReference type="RefSeq" id="WP_309946743.1">
    <property type="nucleotide sequence ID" value="NZ_JAVDQY010000003.1"/>
</dbReference>
<gene>
    <name evidence="1" type="ORF">J2787_002728</name>
</gene>
<dbReference type="Pfam" id="PF20420">
    <property type="entry name" value="DUF6702"/>
    <property type="match status" value="1"/>
</dbReference>
<comment type="caution">
    <text evidence="1">The sequence shown here is derived from an EMBL/GenBank/DDBJ whole genome shotgun (WGS) entry which is preliminary data.</text>
</comment>
<sequence>MPGKFFLIFFLSLTVICQSFRAENVHPYHVGSVEINYNSKSKTFEVAGRFFLDDLENGLSKKYGSSFHFNDEKYKERLNEALQKYCLEYFRLKTDNRFLKISYIGYEEDQESVNVFLESEPVANPKKIETAVSFLYNLFDDQINIVHIIIDGQRKSEKLSYPNRYLYKQF</sequence>
<name>A0AAE3YBY6_9FLAO</name>
<dbReference type="EMBL" id="JAVDQY010000003">
    <property type="protein sequence ID" value="MDR6527336.1"/>
    <property type="molecule type" value="Genomic_DNA"/>
</dbReference>
<dbReference type="AlphaFoldDB" id="A0AAE3YBY6"/>